<evidence type="ECO:0000313" key="1">
    <source>
        <dbReference type="EMBL" id="JAD20954.1"/>
    </source>
</evidence>
<proteinExistence type="predicted"/>
<sequence length="104" mass="11702">MTDPVYDCSPISSTLICSVDTSSNSLCSLLSRLVQHIFSTKVSDTMSTKLARSLRNWFSPFHLPIISISLPLLKARTYFVTKQHERLGSFFPDNCLFVASITRI</sequence>
<dbReference type="AlphaFoldDB" id="A0A0A8Y4T0"/>
<accession>A0A0A8Y4T0</accession>
<name>A0A0A8Y4T0_ARUDO</name>
<dbReference type="EMBL" id="GBRH01276941">
    <property type="protein sequence ID" value="JAD20954.1"/>
    <property type="molecule type" value="Transcribed_RNA"/>
</dbReference>
<protein>
    <submittedName>
        <fullName evidence="1">Uncharacterized protein</fullName>
    </submittedName>
</protein>
<reference evidence="1" key="1">
    <citation type="submission" date="2014-09" db="EMBL/GenBank/DDBJ databases">
        <authorList>
            <person name="Magalhaes I.L.F."/>
            <person name="Oliveira U."/>
            <person name="Santos F.R."/>
            <person name="Vidigal T.H.D.A."/>
            <person name="Brescovit A.D."/>
            <person name="Santos A.J."/>
        </authorList>
    </citation>
    <scope>NUCLEOTIDE SEQUENCE</scope>
    <source>
        <tissue evidence="1">Shoot tissue taken approximately 20 cm above the soil surface</tissue>
    </source>
</reference>
<organism evidence="1">
    <name type="scientific">Arundo donax</name>
    <name type="common">Giant reed</name>
    <name type="synonym">Donax arundinaceus</name>
    <dbReference type="NCBI Taxonomy" id="35708"/>
    <lineage>
        <taxon>Eukaryota</taxon>
        <taxon>Viridiplantae</taxon>
        <taxon>Streptophyta</taxon>
        <taxon>Embryophyta</taxon>
        <taxon>Tracheophyta</taxon>
        <taxon>Spermatophyta</taxon>
        <taxon>Magnoliopsida</taxon>
        <taxon>Liliopsida</taxon>
        <taxon>Poales</taxon>
        <taxon>Poaceae</taxon>
        <taxon>PACMAD clade</taxon>
        <taxon>Arundinoideae</taxon>
        <taxon>Arundineae</taxon>
        <taxon>Arundo</taxon>
    </lineage>
</organism>
<reference evidence="1" key="2">
    <citation type="journal article" date="2015" name="Data Brief">
        <title>Shoot transcriptome of the giant reed, Arundo donax.</title>
        <authorList>
            <person name="Barrero R.A."/>
            <person name="Guerrero F.D."/>
            <person name="Moolhuijzen P."/>
            <person name="Goolsby J.A."/>
            <person name="Tidwell J."/>
            <person name="Bellgard S.E."/>
            <person name="Bellgard M.I."/>
        </authorList>
    </citation>
    <scope>NUCLEOTIDE SEQUENCE</scope>
    <source>
        <tissue evidence="1">Shoot tissue taken approximately 20 cm above the soil surface</tissue>
    </source>
</reference>